<dbReference type="Pfam" id="PF01022">
    <property type="entry name" value="HTH_5"/>
    <property type="match status" value="1"/>
</dbReference>
<dbReference type="InterPro" id="IPR011991">
    <property type="entry name" value="ArsR-like_HTH"/>
</dbReference>
<keyword evidence="1" id="KW-0805">Transcription regulation</keyword>
<dbReference type="OrthoDB" id="9806976at2"/>
<dbReference type="STRING" id="490629.SAMN05216266_114190"/>
<dbReference type="SMART" id="SM00418">
    <property type="entry name" value="HTH_ARSR"/>
    <property type="match status" value="1"/>
</dbReference>
<dbReference type="GO" id="GO:0003677">
    <property type="term" value="F:DNA binding"/>
    <property type="evidence" value="ECO:0007669"/>
    <property type="project" value="UniProtKB-KW"/>
</dbReference>
<dbReference type="Gene3D" id="1.10.10.10">
    <property type="entry name" value="Winged helix-like DNA-binding domain superfamily/Winged helix DNA-binding domain"/>
    <property type="match status" value="1"/>
</dbReference>
<evidence type="ECO:0000256" key="1">
    <source>
        <dbReference type="ARBA" id="ARBA00023015"/>
    </source>
</evidence>
<protein>
    <submittedName>
        <fullName evidence="5">Transcriptional regulator, ArsR family</fullName>
    </submittedName>
</protein>
<keyword evidence="2" id="KW-0238">DNA-binding</keyword>
<dbReference type="PROSITE" id="PS50987">
    <property type="entry name" value="HTH_ARSR_2"/>
    <property type="match status" value="1"/>
</dbReference>
<evidence type="ECO:0000313" key="5">
    <source>
        <dbReference type="EMBL" id="SFB50474.1"/>
    </source>
</evidence>
<organism evidence="5 6">
    <name type="scientific">Amycolatopsis marina</name>
    <dbReference type="NCBI Taxonomy" id="490629"/>
    <lineage>
        <taxon>Bacteria</taxon>
        <taxon>Bacillati</taxon>
        <taxon>Actinomycetota</taxon>
        <taxon>Actinomycetes</taxon>
        <taxon>Pseudonocardiales</taxon>
        <taxon>Pseudonocardiaceae</taxon>
        <taxon>Amycolatopsis</taxon>
    </lineage>
</organism>
<keyword evidence="6" id="KW-1185">Reference proteome</keyword>
<evidence type="ECO:0000256" key="3">
    <source>
        <dbReference type="ARBA" id="ARBA00023163"/>
    </source>
</evidence>
<dbReference type="PANTHER" id="PTHR33154">
    <property type="entry name" value="TRANSCRIPTIONAL REGULATOR, ARSR FAMILY"/>
    <property type="match status" value="1"/>
</dbReference>
<dbReference type="InterPro" id="IPR001845">
    <property type="entry name" value="HTH_ArsR_DNA-bd_dom"/>
</dbReference>
<dbReference type="PRINTS" id="PR00778">
    <property type="entry name" value="HTHARSR"/>
</dbReference>
<sequence length="106" mass="12127">MVTSVFDALADPLRRRLLELLADGDRTAGDLAGEFSVSRPAISRHLRVLRDAGLVTWRGDAQRRVYRLEPSRLDEAAGWIERTRGNWADRLDAFGRHLDEQWKDTP</sequence>
<feature type="domain" description="HTH arsR-type" evidence="4">
    <location>
        <begin position="1"/>
        <end position="88"/>
    </location>
</feature>
<evidence type="ECO:0000313" key="6">
    <source>
        <dbReference type="Proteomes" id="UP000243799"/>
    </source>
</evidence>
<dbReference type="AlphaFoldDB" id="A0A1I1BJB6"/>
<dbReference type="InterPro" id="IPR051081">
    <property type="entry name" value="HTH_MetalResp_TranReg"/>
</dbReference>
<dbReference type="EMBL" id="FOKG01000014">
    <property type="protein sequence ID" value="SFB50474.1"/>
    <property type="molecule type" value="Genomic_DNA"/>
</dbReference>
<dbReference type="CDD" id="cd00090">
    <property type="entry name" value="HTH_ARSR"/>
    <property type="match status" value="1"/>
</dbReference>
<gene>
    <name evidence="5" type="ORF">SAMN05216266_114190</name>
</gene>
<dbReference type="SUPFAM" id="SSF46785">
    <property type="entry name" value="Winged helix' DNA-binding domain"/>
    <property type="match status" value="1"/>
</dbReference>
<accession>A0A1I1BJB6</accession>
<evidence type="ECO:0000259" key="4">
    <source>
        <dbReference type="PROSITE" id="PS50987"/>
    </source>
</evidence>
<evidence type="ECO:0000256" key="2">
    <source>
        <dbReference type="ARBA" id="ARBA00023125"/>
    </source>
</evidence>
<dbReference type="RefSeq" id="WP_091675307.1">
    <property type="nucleotide sequence ID" value="NZ_FOKG01000014.1"/>
</dbReference>
<reference evidence="6" key="1">
    <citation type="submission" date="2016-10" db="EMBL/GenBank/DDBJ databases">
        <authorList>
            <person name="Varghese N."/>
            <person name="Submissions S."/>
        </authorList>
    </citation>
    <scope>NUCLEOTIDE SEQUENCE [LARGE SCALE GENOMIC DNA]</scope>
    <source>
        <strain evidence="6">CGMCC 4.3568</strain>
    </source>
</reference>
<dbReference type="GO" id="GO:0003700">
    <property type="term" value="F:DNA-binding transcription factor activity"/>
    <property type="evidence" value="ECO:0007669"/>
    <property type="project" value="InterPro"/>
</dbReference>
<dbReference type="NCBIfam" id="NF033788">
    <property type="entry name" value="HTH_metalloreg"/>
    <property type="match status" value="1"/>
</dbReference>
<proteinExistence type="predicted"/>
<dbReference type="Proteomes" id="UP000243799">
    <property type="component" value="Unassembled WGS sequence"/>
</dbReference>
<keyword evidence="3" id="KW-0804">Transcription</keyword>
<dbReference type="InterPro" id="IPR036390">
    <property type="entry name" value="WH_DNA-bd_sf"/>
</dbReference>
<name>A0A1I1BJB6_9PSEU</name>
<dbReference type="PANTHER" id="PTHR33154:SF33">
    <property type="entry name" value="TRANSCRIPTIONAL REPRESSOR SDPR"/>
    <property type="match status" value="1"/>
</dbReference>
<dbReference type="InterPro" id="IPR036388">
    <property type="entry name" value="WH-like_DNA-bd_sf"/>
</dbReference>